<protein>
    <submittedName>
        <fullName evidence="2">Uncharacterized protein</fullName>
    </submittedName>
</protein>
<dbReference type="EMBL" id="LIZS01000107">
    <property type="protein sequence ID" value="KPJ51643.1"/>
    <property type="molecule type" value="Genomic_DNA"/>
</dbReference>
<feature type="region of interest" description="Disordered" evidence="1">
    <location>
        <begin position="1"/>
        <end position="50"/>
    </location>
</feature>
<proteinExistence type="predicted"/>
<comment type="caution">
    <text evidence="2">The sequence shown here is derived from an EMBL/GenBank/DDBJ whole genome shotgun (WGS) entry which is preliminary data.</text>
</comment>
<accession>A0A0S7WNC5</accession>
<name>A0A0S7WNC5_UNCT6</name>
<feature type="compositionally biased region" description="Basic and acidic residues" evidence="1">
    <location>
        <begin position="36"/>
        <end position="50"/>
    </location>
</feature>
<evidence type="ECO:0000313" key="2">
    <source>
        <dbReference type="EMBL" id="KPJ51643.1"/>
    </source>
</evidence>
<dbReference type="Proteomes" id="UP000052008">
    <property type="component" value="Unassembled WGS sequence"/>
</dbReference>
<evidence type="ECO:0000256" key="1">
    <source>
        <dbReference type="SAM" id="MobiDB-lite"/>
    </source>
</evidence>
<reference evidence="2 3" key="1">
    <citation type="journal article" date="2015" name="Microbiome">
        <title>Genomic resolution of linkages in carbon, nitrogen, and sulfur cycling among widespread estuary sediment bacteria.</title>
        <authorList>
            <person name="Baker B.J."/>
            <person name="Lazar C.S."/>
            <person name="Teske A.P."/>
            <person name="Dick G.J."/>
        </authorList>
    </citation>
    <scope>NUCLEOTIDE SEQUENCE [LARGE SCALE GENOMIC DNA]</scope>
    <source>
        <strain evidence="2">DG_24</strain>
    </source>
</reference>
<gene>
    <name evidence="2" type="ORF">AMJ39_09550</name>
</gene>
<dbReference type="STRING" id="1703770.AMJ39_09550"/>
<evidence type="ECO:0000313" key="3">
    <source>
        <dbReference type="Proteomes" id="UP000052008"/>
    </source>
</evidence>
<sequence length="87" mass="9492">MNVAALAVRRERARHSSRPRCSPDLSELGSIPIEGRGAHMDDDISGSRRADLPRADARGVALMCLLRRRHDIVAPEADGSSERLMCG</sequence>
<dbReference type="AlphaFoldDB" id="A0A0S7WNC5"/>
<organism evidence="2 3">
    <name type="scientific">candidate division TA06 bacterium DG_24</name>
    <dbReference type="NCBI Taxonomy" id="1703770"/>
    <lineage>
        <taxon>Bacteria</taxon>
        <taxon>Bacteria division TA06</taxon>
    </lineage>
</organism>